<dbReference type="EMBL" id="CP054056">
    <property type="protein sequence ID" value="QKJ24872.1"/>
    <property type="molecule type" value="Genomic_DNA"/>
</dbReference>
<evidence type="ECO:0000313" key="2">
    <source>
        <dbReference type="EMBL" id="QKJ24872.1"/>
    </source>
</evidence>
<keyword evidence="1" id="KW-0472">Membrane</keyword>
<dbReference type="KEGG" id="aqg:HRU87_01295"/>
<dbReference type="RefSeq" id="WP_173493169.1">
    <property type="nucleotide sequence ID" value="NZ_CP054056.1"/>
</dbReference>
<feature type="transmembrane region" description="Helical" evidence="1">
    <location>
        <begin position="113"/>
        <end position="132"/>
    </location>
</feature>
<sequence>MIRLPRFALTAFALAFGLYHAVLGWLNYFNYDRPLYAVLAIAIYLAALSWTLLDRPGLRLKSGLAYLNFSVALIVPLLMASAIEAQYFSGYATWHVAGIATLMAITAVRQHRILAWISVSIAVIEVLVWGGLDILFNSGVIGAVMLVAAASAAAEVLSSSERAGNEFRVQELENRAATAAMTAARRERQGRVAMALQAALPQLQLIVARRGKLTLSQRTESVLIEGNLRDQIRGRMLVSPTLSQEIRAARARGIEVQLLDDGGLNGLSEGKRIDLLNQVALHLKTVKGGKVVIRAVEGEKWRITVAALRKESESPDLFVRL</sequence>
<accession>A0A7D4TJT0</accession>
<dbReference type="Proteomes" id="UP000501003">
    <property type="component" value="Chromosome"/>
</dbReference>
<keyword evidence="1" id="KW-1133">Transmembrane helix</keyword>
<feature type="transmembrane region" description="Helical" evidence="1">
    <location>
        <begin position="65"/>
        <end position="83"/>
    </location>
</feature>
<feature type="transmembrane region" description="Helical" evidence="1">
    <location>
        <begin position="34"/>
        <end position="53"/>
    </location>
</feature>
<reference evidence="2 3" key="1">
    <citation type="submission" date="2020-05" db="EMBL/GenBank/DDBJ databases">
        <title>Aquirufa sp. strain 15G-AUS-rot a new Aquirufa species.</title>
        <authorList>
            <person name="Pitt A."/>
            <person name="Hahn M.W."/>
        </authorList>
    </citation>
    <scope>NUCLEOTIDE SEQUENCE [LARGE SCALE GENOMIC DNA]</scope>
    <source>
        <strain evidence="2 3">15G-AUS-rot</strain>
    </source>
</reference>
<proteinExistence type="predicted"/>
<evidence type="ECO:0000313" key="3">
    <source>
        <dbReference type="Proteomes" id="UP000501003"/>
    </source>
</evidence>
<protein>
    <submittedName>
        <fullName evidence="2">Uncharacterized protein</fullName>
    </submittedName>
</protein>
<keyword evidence="1" id="KW-0812">Transmembrane</keyword>
<feature type="transmembrane region" description="Helical" evidence="1">
    <location>
        <begin position="89"/>
        <end position="108"/>
    </location>
</feature>
<organism evidence="2 3">
    <name type="scientific">Aquiluna borgnonia</name>
    <dbReference type="NCBI Taxonomy" id="2499157"/>
    <lineage>
        <taxon>Bacteria</taxon>
        <taxon>Bacillati</taxon>
        <taxon>Actinomycetota</taxon>
        <taxon>Actinomycetes</taxon>
        <taxon>Micrococcales</taxon>
        <taxon>Microbacteriaceae</taxon>
        <taxon>Luna cluster</taxon>
        <taxon>Luna-1 subcluster</taxon>
        <taxon>Aquiluna</taxon>
    </lineage>
</organism>
<dbReference type="AlphaFoldDB" id="A0A7D4TJT0"/>
<keyword evidence="3" id="KW-1185">Reference proteome</keyword>
<evidence type="ECO:0000256" key="1">
    <source>
        <dbReference type="SAM" id="Phobius"/>
    </source>
</evidence>
<name>A0A7D4TJT0_9MICO</name>
<gene>
    <name evidence="2" type="ORF">HRU87_01295</name>
</gene>